<evidence type="ECO:0000313" key="2">
    <source>
        <dbReference type="EMBL" id="MCL6730359.1"/>
    </source>
</evidence>
<evidence type="ECO:0000313" key="3">
    <source>
        <dbReference type="Proteomes" id="UP001165342"/>
    </source>
</evidence>
<gene>
    <name evidence="2" type="ORF">LZ538_09880</name>
</gene>
<feature type="compositionally biased region" description="Low complexity" evidence="1">
    <location>
        <begin position="13"/>
        <end position="22"/>
    </location>
</feature>
<accession>A0ABT0S3B0</accession>
<reference evidence="2" key="1">
    <citation type="submission" date="2022-05" db="EMBL/GenBank/DDBJ databases">
        <authorList>
            <person name="Jo J.-H."/>
            <person name="Im W.-T."/>
        </authorList>
    </citation>
    <scope>NUCLEOTIDE SEQUENCE</scope>
    <source>
        <strain evidence="2">SE220</strain>
    </source>
</reference>
<name>A0ABT0S3B0_9SPHN</name>
<organism evidence="2 3">
    <name type="scientific">Sphingomonas hankyongi</name>
    <dbReference type="NCBI Taxonomy" id="2908209"/>
    <lineage>
        <taxon>Bacteria</taxon>
        <taxon>Pseudomonadati</taxon>
        <taxon>Pseudomonadota</taxon>
        <taxon>Alphaproteobacteria</taxon>
        <taxon>Sphingomonadales</taxon>
        <taxon>Sphingomonadaceae</taxon>
        <taxon>Sphingomonas</taxon>
    </lineage>
</organism>
<keyword evidence="3" id="KW-1185">Reference proteome</keyword>
<dbReference type="RefSeq" id="WP_249831849.1">
    <property type="nucleotide sequence ID" value="NZ_JAMGBE010000003.1"/>
</dbReference>
<dbReference type="Proteomes" id="UP001165342">
    <property type="component" value="Unassembled WGS sequence"/>
</dbReference>
<feature type="compositionally biased region" description="Polar residues" evidence="1">
    <location>
        <begin position="103"/>
        <end position="115"/>
    </location>
</feature>
<evidence type="ECO:0000256" key="1">
    <source>
        <dbReference type="SAM" id="MobiDB-lite"/>
    </source>
</evidence>
<protein>
    <submittedName>
        <fullName evidence="2">Uncharacterized protein</fullName>
    </submittedName>
</protein>
<dbReference type="EMBL" id="JAMGBE010000003">
    <property type="protein sequence ID" value="MCL6730359.1"/>
    <property type="molecule type" value="Genomic_DNA"/>
</dbReference>
<sequence>MARNQGSRGGNRGRNNNPEGRNQYSSGMVDMARERPMTAALGAAAAVGAGVFLWSRRNQISDQLSNLSEQITDWAENMRSGEGGAFSFEDSDTGTDALVSAKSGRSSRGKTQQQFAEEALTLKETGGSTGSASGRGRAKQQPIS</sequence>
<comment type="caution">
    <text evidence="2">The sequence shown here is derived from an EMBL/GenBank/DDBJ whole genome shotgun (WGS) entry which is preliminary data.</text>
</comment>
<feature type="region of interest" description="Disordered" evidence="1">
    <location>
        <begin position="1"/>
        <end position="29"/>
    </location>
</feature>
<proteinExistence type="predicted"/>
<feature type="region of interest" description="Disordered" evidence="1">
    <location>
        <begin position="97"/>
        <end position="144"/>
    </location>
</feature>